<dbReference type="EMBL" id="JAIWYP010000015">
    <property type="protein sequence ID" value="KAH3699692.1"/>
    <property type="molecule type" value="Genomic_DNA"/>
</dbReference>
<comment type="caution">
    <text evidence="1">The sequence shown here is derived from an EMBL/GenBank/DDBJ whole genome shotgun (WGS) entry which is preliminary data.</text>
</comment>
<organism evidence="1 2">
    <name type="scientific">Dreissena polymorpha</name>
    <name type="common">Zebra mussel</name>
    <name type="synonym">Mytilus polymorpha</name>
    <dbReference type="NCBI Taxonomy" id="45954"/>
    <lineage>
        <taxon>Eukaryota</taxon>
        <taxon>Metazoa</taxon>
        <taxon>Spiralia</taxon>
        <taxon>Lophotrochozoa</taxon>
        <taxon>Mollusca</taxon>
        <taxon>Bivalvia</taxon>
        <taxon>Autobranchia</taxon>
        <taxon>Heteroconchia</taxon>
        <taxon>Euheterodonta</taxon>
        <taxon>Imparidentia</taxon>
        <taxon>Neoheterodontei</taxon>
        <taxon>Myida</taxon>
        <taxon>Dreissenoidea</taxon>
        <taxon>Dreissenidae</taxon>
        <taxon>Dreissena</taxon>
    </lineage>
</organism>
<accession>A0A9D4BNL5</accession>
<reference evidence="1" key="1">
    <citation type="journal article" date="2019" name="bioRxiv">
        <title>The Genome of the Zebra Mussel, Dreissena polymorpha: A Resource for Invasive Species Research.</title>
        <authorList>
            <person name="McCartney M.A."/>
            <person name="Auch B."/>
            <person name="Kono T."/>
            <person name="Mallez S."/>
            <person name="Zhang Y."/>
            <person name="Obille A."/>
            <person name="Becker A."/>
            <person name="Abrahante J.E."/>
            <person name="Garbe J."/>
            <person name="Badalamenti J.P."/>
            <person name="Herman A."/>
            <person name="Mangelson H."/>
            <person name="Liachko I."/>
            <person name="Sullivan S."/>
            <person name="Sone E.D."/>
            <person name="Koren S."/>
            <person name="Silverstein K.A.T."/>
            <person name="Beckman K.B."/>
            <person name="Gohl D.M."/>
        </authorList>
    </citation>
    <scope>NUCLEOTIDE SEQUENCE</scope>
    <source>
        <strain evidence="1">Duluth1</strain>
        <tissue evidence="1">Whole animal</tissue>
    </source>
</reference>
<proteinExistence type="predicted"/>
<evidence type="ECO:0000313" key="1">
    <source>
        <dbReference type="EMBL" id="KAH3699692.1"/>
    </source>
</evidence>
<gene>
    <name evidence="1" type="ORF">DPMN_074652</name>
</gene>
<protein>
    <submittedName>
        <fullName evidence="1">Uncharacterized protein</fullName>
    </submittedName>
</protein>
<keyword evidence="2" id="KW-1185">Reference proteome</keyword>
<dbReference type="Proteomes" id="UP000828390">
    <property type="component" value="Unassembled WGS sequence"/>
</dbReference>
<name>A0A9D4BNL5_DREPO</name>
<evidence type="ECO:0000313" key="2">
    <source>
        <dbReference type="Proteomes" id="UP000828390"/>
    </source>
</evidence>
<dbReference type="AlphaFoldDB" id="A0A9D4BNL5"/>
<sequence>MWKTVSCSTYMHFQQSQKWLKFRQLLHKVHPPPLIWLPALQHFFHNTTTMMTSSHQHQALKIFSLLPLQMLVHYATSPGLPEDQDFKNRNLDPNQK</sequence>
<reference evidence="1" key="2">
    <citation type="submission" date="2020-11" db="EMBL/GenBank/DDBJ databases">
        <authorList>
            <person name="McCartney M.A."/>
            <person name="Auch B."/>
            <person name="Kono T."/>
            <person name="Mallez S."/>
            <person name="Becker A."/>
            <person name="Gohl D.M."/>
            <person name="Silverstein K.A.T."/>
            <person name="Koren S."/>
            <person name="Bechman K.B."/>
            <person name="Herman A."/>
            <person name="Abrahante J.E."/>
            <person name="Garbe J."/>
        </authorList>
    </citation>
    <scope>NUCLEOTIDE SEQUENCE</scope>
    <source>
        <strain evidence="1">Duluth1</strain>
        <tissue evidence="1">Whole animal</tissue>
    </source>
</reference>